<evidence type="ECO:0000256" key="7">
    <source>
        <dbReference type="ARBA" id="ARBA00023027"/>
    </source>
</evidence>
<proteinExistence type="inferred from homology"/>
<protein>
    <submittedName>
        <fullName evidence="11">NADH-quinone oxidoreductase, E subunit</fullName>
        <ecNumber evidence="11">1.6.5.11</ecNumber>
    </submittedName>
</protein>
<dbReference type="GO" id="GO:0008324">
    <property type="term" value="F:monoatomic cation transmembrane transporter activity"/>
    <property type="evidence" value="ECO:0007669"/>
    <property type="project" value="UniProtKB-ARBA"/>
</dbReference>
<dbReference type="EC" id="1.6.5.11" evidence="11"/>
<dbReference type="GO" id="GO:0022804">
    <property type="term" value="F:active transmembrane transporter activity"/>
    <property type="evidence" value="ECO:0007669"/>
    <property type="project" value="UniProtKB-ARBA"/>
</dbReference>
<dbReference type="GO" id="GO:0031967">
    <property type="term" value="C:organelle envelope"/>
    <property type="evidence" value="ECO:0007669"/>
    <property type="project" value="UniProtKB-ARBA"/>
</dbReference>
<dbReference type="GO" id="GO:0031090">
    <property type="term" value="C:organelle membrane"/>
    <property type="evidence" value="ECO:0007669"/>
    <property type="project" value="UniProtKB-ARBA"/>
</dbReference>
<evidence type="ECO:0000256" key="3">
    <source>
        <dbReference type="ARBA" id="ARBA00022723"/>
    </source>
</evidence>
<evidence type="ECO:0000256" key="5">
    <source>
        <dbReference type="ARBA" id="ARBA00023004"/>
    </source>
</evidence>
<organism evidence="11">
    <name type="scientific">uncultured Pleomorphomonas sp</name>
    <dbReference type="NCBI Taxonomy" id="442121"/>
    <lineage>
        <taxon>Bacteria</taxon>
        <taxon>Pseudomonadati</taxon>
        <taxon>Pseudomonadota</taxon>
        <taxon>Alphaproteobacteria</taxon>
        <taxon>Hyphomicrobiales</taxon>
        <taxon>Pleomorphomonadaceae</taxon>
        <taxon>Pleomorphomonas</taxon>
        <taxon>environmental samples</taxon>
    </lineage>
</organism>
<accession>A0A212KYL8</accession>
<evidence type="ECO:0000256" key="6">
    <source>
        <dbReference type="ARBA" id="ARBA00023014"/>
    </source>
</evidence>
<keyword evidence="2" id="KW-0001">2Fe-2S</keyword>
<reference evidence="11" key="1">
    <citation type="submission" date="2016-08" db="EMBL/GenBank/DDBJ databases">
        <authorList>
            <person name="Seilhamer J.J."/>
        </authorList>
    </citation>
    <scope>NUCLEOTIDE SEQUENCE</scope>
    <source>
        <strain evidence="11">86</strain>
    </source>
</reference>
<dbReference type="Pfam" id="PF01257">
    <property type="entry name" value="2Fe-2S_thioredx"/>
    <property type="match status" value="1"/>
</dbReference>
<evidence type="ECO:0000256" key="10">
    <source>
        <dbReference type="SAM" id="MobiDB-lite"/>
    </source>
</evidence>
<dbReference type="PANTHER" id="PTHR10371:SF3">
    <property type="entry name" value="NADH DEHYDROGENASE [UBIQUINONE] FLAVOPROTEIN 2, MITOCHONDRIAL"/>
    <property type="match status" value="1"/>
</dbReference>
<evidence type="ECO:0000256" key="4">
    <source>
        <dbReference type="ARBA" id="ARBA00022967"/>
    </source>
</evidence>
<dbReference type="GO" id="GO:0098662">
    <property type="term" value="P:inorganic cation transmembrane transport"/>
    <property type="evidence" value="ECO:0007669"/>
    <property type="project" value="UniProtKB-ARBA"/>
</dbReference>
<dbReference type="GO" id="GO:1902494">
    <property type="term" value="C:catalytic complex"/>
    <property type="evidence" value="ECO:0007669"/>
    <property type="project" value="UniProtKB-ARBA"/>
</dbReference>
<dbReference type="PANTHER" id="PTHR10371">
    <property type="entry name" value="NADH DEHYDROGENASE UBIQUINONE FLAVOPROTEIN 2, MITOCHONDRIAL"/>
    <property type="match status" value="1"/>
</dbReference>
<dbReference type="InterPro" id="IPR041921">
    <property type="entry name" value="NuoE_N"/>
</dbReference>
<comment type="similarity">
    <text evidence="1">Belongs to the complex I 24 kDa subunit family.</text>
</comment>
<sequence>MSVRRLHPEQPESFAFTEENAAYLRKVIARYPEGRQASAVIPALMVAQDQEGWVSQPAIEAVAQLLDMPDIRVLEVATFYTQFQLSPVGRKAHIQVCGTTPCRLRGADDIIAVCKNRLAAHPFELSADGDFSWEEVECAGACVNAPMVTVGKDTYEDLTAETFNALIDGLAAGSPPAPGPQNGRFFSAPANGDTSLTDPALHDGSVVGKYRAFDREELTPTPPAAPAPAAAAPAPAAAPAASAKPAAEKPIPKVVEAQGQADSEKVPDQYKPALLEAARDGKPDDLRLIWGVGSRLEELLHKLGVYHYDQIAGWNEMNLRWVDQHLGSFRGRALRDKWIEQSAKLATGWRPSDKDGDKPA</sequence>
<dbReference type="Gene3D" id="1.10.10.1590">
    <property type="entry name" value="NADH-quinone oxidoreductase subunit E"/>
    <property type="match status" value="1"/>
</dbReference>
<evidence type="ECO:0000313" key="11">
    <source>
        <dbReference type="EMBL" id="SCM70363.1"/>
    </source>
</evidence>
<dbReference type="GO" id="GO:0022890">
    <property type="term" value="F:inorganic cation transmembrane transporter activity"/>
    <property type="evidence" value="ECO:0007669"/>
    <property type="project" value="UniProtKB-ARBA"/>
</dbReference>
<evidence type="ECO:0000256" key="8">
    <source>
        <dbReference type="ARBA" id="ARBA00034078"/>
    </source>
</evidence>
<dbReference type="AlphaFoldDB" id="A0A212KYL8"/>
<dbReference type="NCBIfam" id="TIGR01958">
    <property type="entry name" value="nuoE_fam"/>
    <property type="match status" value="1"/>
</dbReference>
<dbReference type="GO" id="GO:0003954">
    <property type="term" value="F:NADH dehydrogenase activity"/>
    <property type="evidence" value="ECO:0007669"/>
    <property type="project" value="TreeGrafter"/>
</dbReference>
<dbReference type="GO" id="GO:0046872">
    <property type="term" value="F:metal ion binding"/>
    <property type="evidence" value="ECO:0007669"/>
    <property type="project" value="UniProtKB-KW"/>
</dbReference>
<dbReference type="SUPFAM" id="SSF52833">
    <property type="entry name" value="Thioredoxin-like"/>
    <property type="match status" value="1"/>
</dbReference>
<dbReference type="GO" id="GO:0098796">
    <property type="term" value="C:membrane protein complex"/>
    <property type="evidence" value="ECO:0007669"/>
    <property type="project" value="UniProtKB-ARBA"/>
</dbReference>
<evidence type="ECO:0000256" key="9">
    <source>
        <dbReference type="ARBA" id="ARBA00047712"/>
    </source>
</evidence>
<feature type="compositionally biased region" description="Low complexity" evidence="10">
    <location>
        <begin position="227"/>
        <end position="245"/>
    </location>
</feature>
<keyword evidence="11" id="KW-0560">Oxidoreductase</keyword>
<name>A0A212KYL8_9HYPH</name>
<comment type="catalytic activity">
    <reaction evidence="9">
        <text>a quinone + NADH + 5 H(+)(in) = a quinol + NAD(+) + 4 H(+)(out)</text>
        <dbReference type="Rhea" id="RHEA:57888"/>
        <dbReference type="ChEBI" id="CHEBI:15378"/>
        <dbReference type="ChEBI" id="CHEBI:24646"/>
        <dbReference type="ChEBI" id="CHEBI:57540"/>
        <dbReference type="ChEBI" id="CHEBI:57945"/>
        <dbReference type="ChEBI" id="CHEBI:132124"/>
    </reaction>
</comment>
<keyword evidence="6" id="KW-0411">Iron-sulfur</keyword>
<dbReference type="FunFam" id="3.40.30.10:FF:000022">
    <property type="entry name" value="NADH dehydrogenase flavoprotein 2, mitochondrial"/>
    <property type="match status" value="1"/>
</dbReference>
<comment type="cofactor">
    <cofactor evidence="8">
        <name>[2Fe-2S] cluster</name>
        <dbReference type="ChEBI" id="CHEBI:190135"/>
    </cofactor>
</comment>
<dbReference type="Gene3D" id="3.40.30.10">
    <property type="entry name" value="Glutaredoxin"/>
    <property type="match status" value="1"/>
</dbReference>
<evidence type="ECO:0000256" key="1">
    <source>
        <dbReference type="ARBA" id="ARBA00010643"/>
    </source>
</evidence>
<gene>
    <name evidence="11" type="ORF">KL86PLE_10128</name>
</gene>
<keyword evidence="5" id="KW-0408">Iron</keyword>
<keyword evidence="4" id="KW-1278">Translocase</keyword>
<dbReference type="InterPro" id="IPR042128">
    <property type="entry name" value="NuoE_dom"/>
</dbReference>
<dbReference type="FunFam" id="1.10.10.1590:FF:000001">
    <property type="entry name" value="NADH-quinone oxidoreductase subunit E"/>
    <property type="match status" value="1"/>
</dbReference>
<keyword evidence="7" id="KW-0520">NAD</keyword>
<keyword evidence="3" id="KW-0479">Metal-binding</keyword>
<feature type="region of interest" description="Disordered" evidence="10">
    <location>
        <begin position="218"/>
        <end position="249"/>
    </location>
</feature>
<dbReference type="NCBIfam" id="NF005724">
    <property type="entry name" value="PRK07539.1-4"/>
    <property type="match status" value="1"/>
</dbReference>
<dbReference type="CDD" id="cd03064">
    <property type="entry name" value="TRX_Fd_NuoE"/>
    <property type="match status" value="1"/>
</dbReference>
<dbReference type="EMBL" id="FMJD01000001">
    <property type="protein sequence ID" value="SCM70363.1"/>
    <property type="molecule type" value="Genomic_DNA"/>
</dbReference>
<dbReference type="InterPro" id="IPR036249">
    <property type="entry name" value="Thioredoxin-like_sf"/>
</dbReference>
<dbReference type="RefSeq" id="WP_288195527.1">
    <property type="nucleotide sequence ID" value="NZ_LT608334.1"/>
</dbReference>
<dbReference type="InterPro" id="IPR002023">
    <property type="entry name" value="NuoE-like"/>
</dbReference>
<dbReference type="GO" id="GO:0051537">
    <property type="term" value="F:2 iron, 2 sulfur cluster binding"/>
    <property type="evidence" value="ECO:0007669"/>
    <property type="project" value="UniProtKB-KW"/>
</dbReference>
<evidence type="ECO:0000256" key="2">
    <source>
        <dbReference type="ARBA" id="ARBA00022714"/>
    </source>
</evidence>